<sequence length="114" mass="12426">MKKLKIAMLTTFYPPYSFGGDAIGIQRLATAIAKLGHQITVIHDVDAFSTLSNVKPVDITHPDNITVIGLKSNIGFISNLLTQQLGRPVIHRKQLGVLGTFRPNVTLIATSYVL</sequence>
<dbReference type="AlphaFoldDB" id="S5TX85"/>
<dbReference type="PATRIC" id="fig|1198232.3.peg.1411"/>
<keyword evidence="2" id="KW-1185">Reference proteome</keyword>
<gene>
    <name evidence="1" type="ORF">CYCME_1422</name>
</gene>
<organism evidence="1 2">
    <name type="scientific">Cycloclasticus zancles 78-ME</name>
    <dbReference type="NCBI Taxonomy" id="1198232"/>
    <lineage>
        <taxon>Bacteria</taxon>
        <taxon>Pseudomonadati</taxon>
        <taxon>Pseudomonadota</taxon>
        <taxon>Gammaproteobacteria</taxon>
        <taxon>Thiotrichales</taxon>
        <taxon>Piscirickettsiaceae</taxon>
        <taxon>Cycloclasticus</taxon>
    </lineage>
</organism>
<evidence type="ECO:0000313" key="2">
    <source>
        <dbReference type="Proteomes" id="UP000015380"/>
    </source>
</evidence>
<evidence type="ECO:0000313" key="1">
    <source>
        <dbReference type="EMBL" id="AGS39750.1"/>
    </source>
</evidence>
<dbReference type="KEGG" id="cza:CYCME_1422"/>
<dbReference type="EMBL" id="CP005996">
    <property type="protein sequence ID" value="AGS39750.1"/>
    <property type="molecule type" value="Genomic_DNA"/>
</dbReference>
<reference evidence="2" key="2">
    <citation type="journal article" date="2016" name="Environ. Microbiol. Rep.">
        <title>Analysis of defence systems and a conjugative IncP-1 plasmid in the marine polyaromatic hydrocarbons-degrading bacterium Cycloclasticus sp. 78-ME.</title>
        <authorList>
            <person name="Yakimov M.M."/>
            <person name="Crisafi F."/>
            <person name="Messina E."/>
            <person name="Smedile F."/>
            <person name="Lopatina A."/>
            <person name="Denaro R."/>
            <person name="Pieper D.H."/>
            <person name="Golyshin P.N."/>
            <person name="Giuliano L."/>
        </authorList>
    </citation>
    <scope>NUCLEOTIDE SEQUENCE [LARGE SCALE GENOMIC DNA]</scope>
    <source>
        <strain evidence="2">78-ME</strain>
    </source>
</reference>
<accession>S5TX85</accession>
<dbReference type="SUPFAM" id="SSF53756">
    <property type="entry name" value="UDP-Glycosyltransferase/glycogen phosphorylase"/>
    <property type="match status" value="1"/>
</dbReference>
<name>S5TX85_9GAMM</name>
<proteinExistence type="predicted"/>
<dbReference type="HOGENOM" id="CLU_2116970_0_0_6"/>
<dbReference type="Gene3D" id="3.40.50.2000">
    <property type="entry name" value="Glycogen Phosphorylase B"/>
    <property type="match status" value="1"/>
</dbReference>
<reference evidence="1 2" key="1">
    <citation type="submission" date="2013-05" db="EMBL/GenBank/DDBJ databases">
        <title>Between feast and famine: a lifestyle of most important marine PAH-degrading bacterium Cycloclasticus sp. 7ME.</title>
        <authorList>
            <person name="Yakimov M.M."/>
            <person name="Messina E."/>
            <person name="Genovese M."/>
            <person name="Denaro R."/>
            <person name="Crisafi F."/>
            <person name="Russo D."/>
            <person name="Cappello S."/>
            <person name="Santisi S."/>
            <person name="Smedile F."/>
            <person name="Golyshina O.V."/>
            <person name="Tran H."/>
            <person name="Pieper D.H."/>
            <person name="Golyshin P.N."/>
            <person name="Giuliano L."/>
        </authorList>
    </citation>
    <scope>NUCLEOTIDE SEQUENCE [LARGE SCALE GENOMIC DNA]</scope>
    <source>
        <strain evidence="1 2">78-ME</strain>
    </source>
</reference>
<protein>
    <recommendedName>
        <fullName evidence="3">Glycosyltransferase</fullName>
    </recommendedName>
</protein>
<dbReference type="RefSeq" id="WP_020932588.1">
    <property type="nucleotide sequence ID" value="NC_021917.1"/>
</dbReference>
<evidence type="ECO:0008006" key="3">
    <source>
        <dbReference type="Google" id="ProtNLM"/>
    </source>
</evidence>
<dbReference type="Proteomes" id="UP000015380">
    <property type="component" value="Chromosome"/>
</dbReference>
<dbReference type="eggNOG" id="COG0438">
    <property type="taxonomic scope" value="Bacteria"/>
</dbReference>